<reference evidence="2" key="3">
    <citation type="journal article" date="2017" name="Nature">
        <title>Genome sequence of the progenitor of the wheat D genome Aegilops tauschii.</title>
        <authorList>
            <person name="Luo M.C."/>
            <person name="Gu Y.Q."/>
            <person name="Puiu D."/>
            <person name="Wang H."/>
            <person name="Twardziok S.O."/>
            <person name="Deal K.R."/>
            <person name="Huo N."/>
            <person name="Zhu T."/>
            <person name="Wang L."/>
            <person name="Wang Y."/>
            <person name="McGuire P.E."/>
            <person name="Liu S."/>
            <person name="Long H."/>
            <person name="Ramasamy R.K."/>
            <person name="Rodriguez J.C."/>
            <person name="Van S.L."/>
            <person name="Yuan L."/>
            <person name="Wang Z."/>
            <person name="Xia Z."/>
            <person name="Xiao L."/>
            <person name="Anderson O.D."/>
            <person name="Ouyang S."/>
            <person name="Liang Y."/>
            <person name="Zimin A.V."/>
            <person name="Pertea G."/>
            <person name="Qi P."/>
            <person name="Bennetzen J.L."/>
            <person name="Dai X."/>
            <person name="Dawson M.W."/>
            <person name="Muller H.G."/>
            <person name="Kugler K."/>
            <person name="Rivarola-Duarte L."/>
            <person name="Spannagl M."/>
            <person name="Mayer K.F.X."/>
            <person name="Lu F.H."/>
            <person name="Bevan M.W."/>
            <person name="Leroy P."/>
            <person name="Li P."/>
            <person name="You F.M."/>
            <person name="Sun Q."/>
            <person name="Liu Z."/>
            <person name="Lyons E."/>
            <person name="Wicker T."/>
            <person name="Salzberg S.L."/>
            <person name="Devos K.M."/>
            <person name="Dvorak J."/>
        </authorList>
    </citation>
    <scope>NUCLEOTIDE SEQUENCE [LARGE SCALE GENOMIC DNA]</scope>
    <source>
        <strain evidence="2">cv. AL8/78</strain>
    </source>
</reference>
<keyword evidence="1" id="KW-1133">Transmembrane helix</keyword>
<accession>A0A453F449</accession>
<organism evidence="2 3">
    <name type="scientific">Aegilops tauschii subsp. strangulata</name>
    <name type="common">Goatgrass</name>
    <dbReference type="NCBI Taxonomy" id="200361"/>
    <lineage>
        <taxon>Eukaryota</taxon>
        <taxon>Viridiplantae</taxon>
        <taxon>Streptophyta</taxon>
        <taxon>Embryophyta</taxon>
        <taxon>Tracheophyta</taxon>
        <taxon>Spermatophyta</taxon>
        <taxon>Magnoliopsida</taxon>
        <taxon>Liliopsida</taxon>
        <taxon>Poales</taxon>
        <taxon>Poaceae</taxon>
        <taxon>BOP clade</taxon>
        <taxon>Pooideae</taxon>
        <taxon>Triticodae</taxon>
        <taxon>Triticeae</taxon>
        <taxon>Triticinae</taxon>
        <taxon>Aegilops</taxon>
    </lineage>
</organism>
<keyword evidence="1" id="KW-0472">Membrane</keyword>
<evidence type="ECO:0000313" key="2">
    <source>
        <dbReference type="EnsemblPlants" id="AET3Gv20565900.7"/>
    </source>
</evidence>
<dbReference type="EnsemblPlants" id="AET3Gv20565900.7">
    <property type="protein sequence ID" value="AET3Gv20565900.7"/>
    <property type="gene ID" value="AET3Gv20565900"/>
</dbReference>
<reference evidence="3" key="2">
    <citation type="journal article" date="2017" name="Nat. Plants">
        <title>The Aegilops tauschii genome reveals multiple impacts of transposons.</title>
        <authorList>
            <person name="Zhao G."/>
            <person name="Zou C."/>
            <person name="Li K."/>
            <person name="Wang K."/>
            <person name="Li T."/>
            <person name="Gao L."/>
            <person name="Zhang X."/>
            <person name="Wang H."/>
            <person name="Yang Z."/>
            <person name="Liu X."/>
            <person name="Jiang W."/>
            <person name="Mao L."/>
            <person name="Kong X."/>
            <person name="Jiao Y."/>
            <person name="Jia J."/>
        </authorList>
    </citation>
    <scope>NUCLEOTIDE SEQUENCE [LARGE SCALE GENOMIC DNA]</scope>
    <source>
        <strain evidence="3">cv. AL8/78</strain>
    </source>
</reference>
<reference evidence="2" key="5">
    <citation type="journal article" date="2021" name="G3 (Bethesda)">
        <title>Aegilops tauschii genome assembly Aet v5.0 features greater sequence contiguity and improved annotation.</title>
        <authorList>
            <person name="Wang L."/>
            <person name="Zhu T."/>
            <person name="Rodriguez J.C."/>
            <person name="Deal K.R."/>
            <person name="Dubcovsky J."/>
            <person name="McGuire P.E."/>
            <person name="Lux T."/>
            <person name="Spannagl M."/>
            <person name="Mayer K.F.X."/>
            <person name="Baldrich P."/>
            <person name="Meyers B.C."/>
            <person name="Huo N."/>
            <person name="Gu Y.Q."/>
            <person name="Zhou H."/>
            <person name="Devos K.M."/>
            <person name="Bennetzen J.L."/>
            <person name="Unver T."/>
            <person name="Budak H."/>
            <person name="Gulick P.J."/>
            <person name="Galiba G."/>
            <person name="Kalapos B."/>
            <person name="Nelson D.R."/>
            <person name="Li P."/>
            <person name="You F.M."/>
            <person name="Luo M.C."/>
            <person name="Dvorak J."/>
        </authorList>
    </citation>
    <scope>NUCLEOTIDE SEQUENCE [LARGE SCALE GENOMIC DNA]</scope>
    <source>
        <strain evidence="2">cv. AL8/78</strain>
    </source>
</reference>
<keyword evidence="1" id="KW-0812">Transmembrane</keyword>
<sequence>MQHVPGASAELYLLYLFHILLCRSANQRTTREVCIRHQNMQHFIIVIMHTFLSFCYLSVITRKSSVQALPRHKDYTPHILNHPLIVLDK</sequence>
<name>A0A453F449_AEGTS</name>
<dbReference type="Gramene" id="AET3Gv20565900.7">
    <property type="protein sequence ID" value="AET3Gv20565900.7"/>
    <property type="gene ID" value="AET3Gv20565900"/>
</dbReference>
<dbReference type="AlphaFoldDB" id="A0A453F449"/>
<feature type="transmembrane region" description="Helical" evidence="1">
    <location>
        <begin position="43"/>
        <end position="61"/>
    </location>
</feature>
<evidence type="ECO:0000313" key="3">
    <source>
        <dbReference type="Proteomes" id="UP000015105"/>
    </source>
</evidence>
<keyword evidence="3" id="KW-1185">Reference proteome</keyword>
<proteinExistence type="predicted"/>
<evidence type="ECO:0000256" key="1">
    <source>
        <dbReference type="SAM" id="Phobius"/>
    </source>
</evidence>
<reference evidence="2" key="4">
    <citation type="submission" date="2019-03" db="UniProtKB">
        <authorList>
            <consortium name="EnsemblPlants"/>
        </authorList>
    </citation>
    <scope>IDENTIFICATION</scope>
</reference>
<reference evidence="3" key="1">
    <citation type="journal article" date="2014" name="Science">
        <title>Ancient hybridizations among the ancestral genomes of bread wheat.</title>
        <authorList>
            <consortium name="International Wheat Genome Sequencing Consortium,"/>
            <person name="Marcussen T."/>
            <person name="Sandve S.R."/>
            <person name="Heier L."/>
            <person name="Spannagl M."/>
            <person name="Pfeifer M."/>
            <person name="Jakobsen K.S."/>
            <person name="Wulff B.B."/>
            <person name="Steuernagel B."/>
            <person name="Mayer K.F."/>
            <person name="Olsen O.A."/>
        </authorList>
    </citation>
    <scope>NUCLEOTIDE SEQUENCE [LARGE SCALE GENOMIC DNA]</scope>
    <source>
        <strain evidence="3">cv. AL8/78</strain>
    </source>
</reference>
<dbReference type="Proteomes" id="UP000015105">
    <property type="component" value="Chromosome 3D"/>
</dbReference>
<feature type="transmembrane region" description="Helical" evidence="1">
    <location>
        <begin position="6"/>
        <end position="22"/>
    </location>
</feature>
<protein>
    <submittedName>
        <fullName evidence="2">Uncharacterized protein</fullName>
    </submittedName>
</protein>